<organism evidence="1 2">
    <name type="scientific">Gottfriedia solisilvae</name>
    <dbReference type="NCBI Taxonomy" id="1516104"/>
    <lineage>
        <taxon>Bacteria</taxon>
        <taxon>Bacillati</taxon>
        <taxon>Bacillota</taxon>
        <taxon>Bacilli</taxon>
        <taxon>Bacillales</taxon>
        <taxon>Bacillaceae</taxon>
        <taxon>Gottfriedia</taxon>
    </lineage>
</organism>
<comment type="caution">
    <text evidence="1">The sequence shown here is derived from an EMBL/GenBank/DDBJ whole genome shotgun (WGS) entry which is preliminary data.</text>
</comment>
<name>A0A8J3AK85_9BACI</name>
<dbReference type="EMBL" id="BMHB01000001">
    <property type="protein sequence ID" value="GGI14340.1"/>
    <property type="molecule type" value="Genomic_DNA"/>
</dbReference>
<dbReference type="RefSeq" id="WP_088000328.1">
    <property type="nucleotide sequence ID" value="NZ_BMHB01000001.1"/>
</dbReference>
<reference evidence="2" key="1">
    <citation type="journal article" date="2019" name="Int. J. Syst. Evol. Microbiol.">
        <title>The Global Catalogue of Microorganisms (GCM) 10K type strain sequencing project: providing services to taxonomists for standard genome sequencing and annotation.</title>
        <authorList>
            <consortium name="The Broad Institute Genomics Platform"/>
            <consortium name="The Broad Institute Genome Sequencing Center for Infectious Disease"/>
            <person name="Wu L."/>
            <person name="Ma J."/>
        </authorList>
    </citation>
    <scope>NUCLEOTIDE SEQUENCE [LARGE SCALE GENOMIC DNA]</scope>
    <source>
        <strain evidence="2">CGMCC 1.14993</strain>
    </source>
</reference>
<evidence type="ECO:0000313" key="2">
    <source>
        <dbReference type="Proteomes" id="UP000626244"/>
    </source>
</evidence>
<dbReference type="OrthoDB" id="2352801at2"/>
<sequence>MNQITLAEALNIRHILSKRIRELIEELEENSSVEVEKGQPLPTLARNMTQIESDLAKVRADFRKLDYLMQKANIENTITIENMELSITEAIEFAKQLRAEVQSAKEFASKKERIQPMYGTDSIIVEKLYFNPEDYRQKALKLERKATRLSGLIDAKNFSINIPFDGRDYF</sequence>
<protein>
    <submittedName>
        <fullName evidence="1">Uncharacterized protein</fullName>
    </submittedName>
</protein>
<dbReference type="AlphaFoldDB" id="A0A8J3AK85"/>
<keyword evidence="2" id="KW-1185">Reference proteome</keyword>
<evidence type="ECO:0000313" key="1">
    <source>
        <dbReference type="EMBL" id="GGI14340.1"/>
    </source>
</evidence>
<proteinExistence type="predicted"/>
<gene>
    <name evidence="1" type="ORF">GCM10007380_22450</name>
</gene>
<dbReference type="Proteomes" id="UP000626244">
    <property type="component" value="Unassembled WGS sequence"/>
</dbReference>
<accession>A0A8J3AK85</accession>
<dbReference type="Gene3D" id="6.10.320.10">
    <property type="match status" value="1"/>
</dbReference>